<evidence type="ECO:0000256" key="2">
    <source>
        <dbReference type="ARBA" id="ARBA00022448"/>
    </source>
</evidence>
<reference evidence="13" key="2">
    <citation type="submission" date="2025-05" db="UniProtKB">
        <authorList>
            <consortium name="Ensembl"/>
        </authorList>
    </citation>
    <scope>IDENTIFICATION</scope>
</reference>
<keyword evidence="5 11" id="KW-0999">Mitochondrion inner membrane</keyword>
<dbReference type="Proteomes" id="UP000314981">
    <property type="component" value="Chromosome 18"/>
</dbReference>
<dbReference type="Proteomes" id="UP000429181">
    <property type="component" value="Chromosome 18"/>
</dbReference>
<evidence type="ECO:0000256" key="1">
    <source>
        <dbReference type="ARBA" id="ARBA00007479"/>
    </source>
</evidence>
<dbReference type="GO" id="GO:0045259">
    <property type="term" value="C:proton-transporting ATP synthase complex"/>
    <property type="evidence" value="ECO:0007669"/>
    <property type="project" value="UniProtKB-KW"/>
</dbReference>
<evidence type="ECO:0000313" key="13">
    <source>
        <dbReference type="Ensembl" id="ENSBIXP00000034420.1"/>
    </source>
</evidence>
<dbReference type="GeneTree" id="ENSGT00390000001958"/>
<dbReference type="AlphaFoldDB" id="A0A4W2EK90"/>
<feature type="compositionally biased region" description="Polar residues" evidence="12">
    <location>
        <begin position="243"/>
        <end position="261"/>
    </location>
</feature>
<organism evidence="13 14">
    <name type="scientific">Bos indicus x Bos taurus</name>
    <name type="common">Hybrid cattle</name>
    <dbReference type="NCBI Taxonomy" id="30522"/>
    <lineage>
        <taxon>Eukaryota</taxon>
        <taxon>Metazoa</taxon>
        <taxon>Chordata</taxon>
        <taxon>Craniata</taxon>
        <taxon>Vertebrata</taxon>
        <taxon>Euteleostomi</taxon>
        <taxon>Mammalia</taxon>
        <taxon>Eutheria</taxon>
        <taxon>Laurasiatheria</taxon>
        <taxon>Artiodactyla</taxon>
        <taxon>Ruminantia</taxon>
        <taxon>Pecora</taxon>
        <taxon>Bovidae</taxon>
        <taxon>Bovinae</taxon>
        <taxon>Bos</taxon>
    </lineage>
</organism>
<comment type="function">
    <text evidence="9 11">Subunit b, of the mitochondrial membrane ATP synthase complex (F(1)F(0) ATP synthase or Complex V) that produces ATP from ADP in the presence of a proton gradient across the membrane which is generated by electron transport complexes of the respiratory chain. ATP synthase complex consist of a soluble F(1) head domain - the catalytic core - and a membrane F(1) domain - the membrane proton channel. These two domains are linked by a central stalk rotating inside the F(1) region and a stationary peripheral stalk. During catalysis, ATP synthesis in the catalytic domain of F(1) is coupled via a rotary mechanism of the central stalk subunits to proton translocation. In vivo, can only synthesize ATP although its ATP hydrolase activity can be activated artificially in vitro. Part of the complex F(0) domain. Part of the complex F(0) domain and the peripheric stalk, which acts as a stator to hold the catalytic alpha(3)beta(3) subcomplex and subunit a/ATP6 static relative to the rotary elements.</text>
</comment>
<evidence type="ECO:0000256" key="12">
    <source>
        <dbReference type="SAM" id="MobiDB-lite"/>
    </source>
</evidence>
<evidence type="ECO:0000256" key="7">
    <source>
        <dbReference type="ARBA" id="ARBA00023128"/>
    </source>
</evidence>
<keyword evidence="7 11" id="KW-0496">Mitochondrion</keyword>
<evidence type="ECO:0000313" key="14">
    <source>
        <dbReference type="Proteomes" id="UP000314981"/>
    </source>
</evidence>
<keyword evidence="8 11" id="KW-0472">Membrane</keyword>
<proteinExistence type="inferred from homology"/>
<evidence type="ECO:0000256" key="9">
    <source>
        <dbReference type="ARBA" id="ARBA00055529"/>
    </source>
</evidence>
<dbReference type="GO" id="GO:0046933">
    <property type="term" value="F:proton-transporting ATP synthase activity, rotational mechanism"/>
    <property type="evidence" value="ECO:0007669"/>
    <property type="project" value="TreeGrafter"/>
</dbReference>
<evidence type="ECO:0000256" key="5">
    <source>
        <dbReference type="ARBA" id="ARBA00022792"/>
    </source>
</evidence>
<comment type="subcellular location">
    <subcellularLocation>
        <location evidence="11">Mitochondrion</location>
    </subcellularLocation>
    <subcellularLocation>
        <location evidence="11">Mitochondrion inner membrane</location>
    </subcellularLocation>
</comment>
<dbReference type="Ensembl" id="ENSBIXT00005047948.1">
    <property type="protein sequence ID" value="ENSBIXP00005037767.1"/>
    <property type="gene ID" value="ENSBIXG00005019688.1"/>
</dbReference>
<protein>
    <recommendedName>
        <fullName evidence="11">ATP synthase subunit b</fullName>
    </recommendedName>
</protein>
<dbReference type="STRING" id="30522.A0A4W2EK90"/>
<evidence type="ECO:0000313" key="15">
    <source>
        <dbReference type="Proteomes" id="UP000429181"/>
    </source>
</evidence>
<evidence type="ECO:0000256" key="4">
    <source>
        <dbReference type="ARBA" id="ARBA00022781"/>
    </source>
</evidence>
<keyword evidence="4 11" id="KW-0375">Hydrogen ion transport</keyword>
<keyword evidence="14" id="KW-1185">Reference proteome</keyword>
<comment type="subunit">
    <text evidence="11">F-type ATPases have 2 components, CF(1) - the catalytic core - and CF(0) - the membrane proton channel. CF(1) and CF(0) have multiple subunits.</text>
</comment>
<dbReference type="InterPro" id="IPR008688">
    <property type="entry name" value="ATP_synth_Bsub_B/MI25"/>
</dbReference>
<dbReference type="GO" id="GO:0005743">
    <property type="term" value="C:mitochondrial inner membrane"/>
    <property type="evidence" value="ECO:0007669"/>
    <property type="project" value="UniProtKB-SubCell"/>
</dbReference>
<dbReference type="Gene3D" id="1.20.5.2210">
    <property type="match status" value="1"/>
</dbReference>
<sequence>TLPDNAVPGGTLCRRRSRVLQATRIFHTGQPNLAPVPPLPEHGGKVRFGLLPEEFFQFLYPKTGVTGPYVLGTGLILRLLSKEIYAITPETFSVISTIGFLVYIVKKHGASVGEFADKLNEQKIAQLEEVKQASIKQIQDAIDMEKSQQALVQKRHYLFDVQRNNIAMALEVTYREQLHRVYREVKNRLDYHISVQNYDASEGTRAHDKLGGEACGAEHLCTAGEGNSRQVHCRSKAARKEGSSSASYVNTSIPIKTARNS</sequence>
<name>A0A4W2EK90_BOBOX</name>
<evidence type="ECO:0000256" key="10">
    <source>
        <dbReference type="ARBA" id="ARBA00064647"/>
    </source>
</evidence>
<comment type="subunit">
    <text evidence="10">Component of the ATP synthase complex composed at least of ATP5F1A/subunit alpha, ATP5F1B/subunit beta, ATP5MC1/subunit c (homooctomer), MT-ATP6/subunit a, MT-ATP8/subunit 8, ATP5ME/subunit e, ATP5MF/subunit f, ATP5MG/subunit g, ATP5MK/subunit k, ATP5MJ/subunit j, ATP5F1C/subunit gamma, ATP5F1D/subunit delta, ATP5F1E/subunit epsilon, ATP5PF/subunit F6, ATP5PB/subunit b, ATP5PD/subunit d, ATP5PO/subunit OSCP. ATP synthase complex consists of a soluble F(1) head domain (subunits alpha(3) and beta(3)) - the catalytic core - and a membrane F(0) domain - the membrane proton channel (subunits c, a, 8, e, f, g, k and j). These two domains are linked by a central stalk (subunits gamma, delta, and epsilon) rotating inside the F1 region and a stationary peripheral stalk (subunits F6, b, d, and OSCP).</text>
</comment>
<dbReference type="OMA" id="CTAGEGN"/>
<evidence type="ECO:0000256" key="6">
    <source>
        <dbReference type="ARBA" id="ARBA00023065"/>
    </source>
</evidence>
<feature type="region of interest" description="Disordered" evidence="12">
    <location>
        <begin position="238"/>
        <end position="261"/>
    </location>
</feature>
<dbReference type="PANTHER" id="PTHR12733">
    <property type="entry name" value="MITOCHONDRIAL ATP SYNTHASE B CHAIN"/>
    <property type="match status" value="1"/>
</dbReference>
<accession>A0A4W2EK90</accession>
<keyword evidence="3 11" id="KW-0138">CF(0)</keyword>
<reference evidence="14 15" key="1">
    <citation type="submission" date="2018-11" db="EMBL/GenBank/DDBJ databases">
        <title>Haplotype-resolved cattle genomes.</title>
        <authorList>
            <person name="Low W.Y."/>
            <person name="Tearle R."/>
            <person name="Bickhart D.M."/>
            <person name="Rosen B.D."/>
            <person name="Koren S."/>
            <person name="Rhie A."/>
            <person name="Hiendleder S."/>
            <person name="Phillippy A.M."/>
            <person name="Smith T.P.L."/>
            <person name="Williams J.L."/>
        </authorList>
    </citation>
    <scope>NUCLEOTIDE SEQUENCE [LARGE SCALE GENOMIC DNA]</scope>
</reference>
<dbReference type="InterPro" id="IPR013837">
    <property type="entry name" value="ATP_synth_F0_suB"/>
</dbReference>
<comment type="similarity">
    <text evidence="1 11">Belongs to the eukaryotic ATPase B chain family.</text>
</comment>
<dbReference type="Pfam" id="PF05405">
    <property type="entry name" value="Mt_ATP-synt_B"/>
    <property type="match status" value="1"/>
</dbReference>
<dbReference type="PANTHER" id="PTHR12733:SF3">
    <property type="entry name" value="ATP SYNTHASE F(0) COMPLEX SUBUNIT B1, MITOCHONDRIAL"/>
    <property type="match status" value="1"/>
</dbReference>
<evidence type="ECO:0000256" key="3">
    <source>
        <dbReference type="ARBA" id="ARBA00022547"/>
    </source>
</evidence>
<dbReference type="Ensembl" id="ENSBIXT00000022126.1">
    <property type="protein sequence ID" value="ENSBIXP00000034420.1"/>
    <property type="gene ID" value="ENSBIXG00000002909.1"/>
</dbReference>
<keyword evidence="6 11" id="KW-0406">Ion transport</keyword>
<dbReference type="SUPFAM" id="SSF161060">
    <property type="entry name" value="ATP synthase B chain-like"/>
    <property type="match status" value="1"/>
</dbReference>
<keyword evidence="2 11" id="KW-0813">Transport</keyword>
<evidence type="ECO:0000256" key="11">
    <source>
        <dbReference type="RuleBase" id="RU368017"/>
    </source>
</evidence>
<evidence type="ECO:0000256" key="8">
    <source>
        <dbReference type="ARBA" id="ARBA00023136"/>
    </source>
</evidence>